<reference evidence="2 3" key="1">
    <citation type="journal article" date="2018" name="Mol. Biol. Evol.">
        <title>Broad Genomic Sampling Reveals a Smut Pathogenic Ancestry of the Fungal Clade Ustilaginomycotina.</title>
        <authorList>
            <person name="Kijpornyongpan T."/>
            <person name="Mondo S.J."/>
            <person name="Barry K."/>
            <person name="Sandor L."/>
            <person name="Lee J."/>
            <person name="Lipzen A."/>
            <person name="Pangilinan J."/>
            <person name="LaButti K."/>
            <person name="Hainaut M."/>
            <person name="Henrissat B."/>
            <person name="Grigoriev I.V."/>
            <person name="Spatafora J.W."/>
            <person name="Aime M.C."/>
        </authorList>
    </citation>
    <scope>NUCLEOTIDE SEQUENCE [LARGE SCALE GENOMIC DNA]</scope>
    <source>
        <strain evidence="2 3">MCA 5214</strain>
    </source>
</reference>
<feature type="compositionally biased region" description="Basic and acidic residues" evidence="1">
    <location>
        <begin position="261"/>
        <end position="279"/>
    </location>
</feature>
<feature type="region of interest" description="Disordered" evidence="1">
    <location>
        <begin position="227"/>
        <end position="381"/>
    </location>
</feature>
<organism evidence="2 3">
    <name type="scientific">Jaminaea rosea</name>
    <dbReference type="NCBI Taxonomy" id="1569628"/>
    <lineage>
        <taxon>Eukaryota</taxon>
        <taxon>Fungi</taxon>
        <taxon>Dikarya</taxon>
        <taxon>Basidiomycota</taxon>
        <taxon>Ustilaginomycotina</taxon>
        <taxon>Exobasidiomycetes</taxon>
        <taxon>Microstromatales</taxon>
        <taxon>Microstromatales incertae sedis</taxon>
        <taxon>Jaminaea</taxon>
    </lineage>
</organism>
<protein>
    <submittedName>
        <fullName evidence="2">Uncharacterized protein</fullName>
    </submittedName>
</protein>
<evidence type="ECO:0000313" key="2">
    <source>
        <dbReference type="EMBL" id="PWN30974.1"/>
    </source>
</evidence>
<feature type="compositionally biased region" description="Polar residues" evidence="1">
    <location>
        <begin position="191"/>
        <end position="200"/>
    </location>
</feature>
<dbReference type="RefSeq" id="XP_025365586.1">
    <property type="nucleotide sequence ID" value="XM_025508023.1"/>
</dbReference>
<dbReference type="EMBL" id="KZ819662">
    <property type="protein sequence ID" value="PWN30974.1"/>
    <property type="molecule type" value="Genomic_DNA"/>
</dbReference>
<feature type="compositionally biased region" description="Basic residues" evidence="1">
    <location>
        <begin position="230"/>
        <end position="241"/>
    </location>
</feature>
<dbReference type="GeneID" id="37029846"/>
<feature type="compositionally biased region" description="Acidic residues" evidence="1">
    <location>
        <begin position="309"/>
        <end position="319"/>
    </location>
</feature>
<feature type="compositionally biased region" description="Low complexity" evidence="1">
    <location>
        <begin position="139"/>
        <end position="164"/>
    </location>
</feature>
<feature type="compositionally biased region" description="Polar residues" evidence="1">
    <location>
        <begin position="363"/>
        <end position="375"/>
    </location>
</feature>
<feature type="compositionally biased region" description="Basic and acidic residues" evidence="1">
    <location>
        <begin position="286"/>
        <end position="308"/>
    </location>
</feature>
<feature type="region of interest" description="Disordered" evidence="1">
    <location>
        <begin position="1"/>
        <end position="94"/>
    </location>
</feature>
<feature type="region of interest" description="Disordered" evidence="1">
    <location>
        <begin position="111"/>
        <end position="204"/>
    </location>
</feature>
<sequence>MPRLSPVPEPSTRRLPLPEVVPSAISPRRPRRKRALYGLPYEDEDDERQAANPPSQWLGSHGADFQPWPRAADQSSYATSSSSHAASQPRRKRLESDALYDVVAWISARVLKERRQEKGGRRHRSAPLRPNQEDVDNDSVSAAGSMSSALGARSSTSASLRGSGQDSDDETESDGDAEGSTLDSDLEDAGSSDSGTTTPHEQSDALLSPLVLSIQSSLETLLTSLEQRRRSQVRAQSHRGWKQPPLEPMTGSEVLSALERLVTDEESRRGGREGKERAESCVGGREVLEAVRRMVKERAGESEEGVHQDDDEGVEEVAESELPSQEPGERFGDPSDDVSMQHPNQQPQDAIPSVKRRRPPPSKNQAKAATWTHYASKQEQDRQLERLLLLS</sequence>
<accession>A0A316V147</accession>
<keyword evidence="3" id="KW-1185">Reference proteome</keyword>
<evidence type="ECO:0000313" key="3">
    <source>
        <dbReference type="Proteomes" id="UP000245884"/>
    </source>
</evidence>
<proteinExistence type="predicted"/>
<name>A0A316V147_9BASI</name>
<evidence type="ECO:0000256" key="1">
    <source>
        <dbReference type="SAM" id="MobiDB-lite"/>
    </source>
</evidence>
<dbReference type="Proteomes" id="UP000245884">
    <property type="component" value="Unassembled WGS sequence"/>
</dbReference>
<dbReference type="AlphaFoldDB" id="A0A316V147"/>
<gene>
    <name evidence="2" type="ORF">BDZ90DRAFT_258020</name>
</gene>
<feature type="compositionally biased region" description="Acidic residues" evidence="1">
    <location>
        <begin position="166"/>
        <end position="177"/>
    </location>
</feature>
<feature type="compositionally biased region" description="Low complexity" evidence="1">
    <location>
        <begin position="71"/>
        <end position="87"/>
    </location>
</feature>